<name>A0A0E9Q418_ANGAN</name>
<proteinExistence type="predicted"/>
<accession>A0A0E9Q418</accession>
<protein>
    <submittedName>
        <fullName evidence="1">Uncharacterized protein</fullName>
    </submittedName>
</protein>
<dbReference type="EMBL" id="GBXM01097482">
    <property type="protein sequence ID" value="JAH11095.1"/>
    <property type="molecule type" value="Transcribed_RNA"/>
</dbReference>
<sequence>MLNTCFQYIPYTCSSQQKYACSLIFPKHTEFKQCF</sequence>
<reference evidence="1" key="2">
    <citation type="journal article" date="2015" name="Fish Shellfish Immunol.">
        <title>Early steps in the European eel (Anguilla anguilla)-Vibrio vulnificus interaction in the gills: Role of the RtxA13 toxin.</title>
        <authorList>
            <person name="Callol A."/>
            <person name="Pajuelo D."/>
            <person name="Ebbesson L."/>
            <person name="Teles M."/>
            <person name="MacKenzie S."/>
            <person name="Amaro C."/>
        </authorList>
    </citation>
    <scope>NUCLEOTIDE SEQUENCE</scope>
</reference>
<evidence type="ECO:0000313" key="1">
    <source>
        <dbReference type="EMBL" id="JAH11095.1"/>
    </source>
</evidence>
<dbReference type="AlphaFoldDB" id="A0A0E9Q418"/>
<organism evidence="1">
    <name type="scientific">Anguilla anguilla</name>
    <name type="common">European freshwater eel</name>
    <name type="synonym">Muraena anguilla</name>
    <dbReference type="NCBI Taxonomy" id="7936"/>
    <lineage>
        <taxon>Eukaryota</taxon>
        <taxon>Metazoa</taxon>
        <taxon>Chordata</taxon>
        <taxon>Craniata</taxon>
        <taxon>Vertebrata</taxon>
        <taxon>Euteleostomi</taxon>
        <taxon>Actinopterygii</taxon>
        <taxon>Neopterygii</taxon>
        <taxon>Teleostei</taxon>
        <taxon>Anguilliformes</taxon>
        <taxon>Anguillidae</taxon>
        <taxon>Anguilla</taxon>
    </lineage>
</organism>
<reference evidence="1" key="1">
    <citation type="submission" date="2014-11" db="EMBL/GenBank/DDBJ databases">
        <authorList>
            <person name="Amaro Gonzalez C."/>
        </authorList>
    </citation>
    <scope>NUCLEOTIDE SEQUENCE</scope>
</reference>